<name>A0A2N7U807_9GAMM</name>
<feature type="transmembrane region" description="Helical" evidence="10">
    <location>
        <begin position="133"/>
        <end position="150"/>
    </location>
</feature>
<evidence type="ECO:0000256" key="2">
    <source>
        <dbReference type="ARBA" id="ARBA00008417"/>
    </source>
</evidence>
<comment type="similarity">
    <text evidence="2">Belongs to the multi antimicrobial extrusion (MATE) (TC 2.A.66.1) family. MepA subfamily.</text>
</comment>
<dbReference type="PANTHER" id="PTHR43823:SF3">
    <property type="entry name" value="MULTIDRUG EXPORT PROTEIN MEPA"/>
    <property type="match status" value="1"/>
</dbReference>
<dbReference type="NCBIfam" id="TIGR00797">
    <property type="entry name" value="matE"/>
    <property type="match status" value="1"/>
</dbReference>
<feature type="transmembrane region" description="Helical" evidence="10">
    <location>
        <begin position="381"/>
        <end position="402"/>
    </location>
</feature>
<comment type="subcellular location">
    <subcellularLocation>
        <location evidence="1">Cell inner membrane</location>
        <topology evidence="1">Multi-pass membrane protein</topology>
    </subcellularLocation>
</comment>
<feature type="transmembrane region" description="Helical" evidence="10">
    <location>
        <begin position="408"/>
        <end position="428"/>
    </location>
</feature>
<evidence type="ECO:0000256" key="5">
    <source>
        <dbReference type="ARBA" id="ARBA00022475"/>
    </source>
</evidence>
<dbReference type="EMBL" id="PNRF01000012">
    <property type="protein sequence ID" value="PMR76574.1"/>
    <property type="molecule type" value="Genomic_DNA"/>
</dbReference>
<feature type="transmembrane region" description="Helical" evidence="10">
    <location>
        <begin position="260"/>
        <end position="280"/>
    </location>
</feature>
<dbReference type="InterPro" id="IPR002528">
    <property type="entry name" value="MATE_fam"/>
</dbReference>
<dbReference type="PIRSF" id="PIRSF006603">
    <property type="entry name" value="DinF"/>
    <property type="match status" value="1"/>
</dbReference>
<evidence type="ECO:0000313" key="12">
    <source>
        <dbReference type="Proteomes" id="UP000235803"/>
    </source>
</evidence>
<evidence type="ECO:0000256" key="3">
    <source>
        <dbReference type="ARBA" id="ARBA00022106"/>
    </source>
</evidence>
<dbReference type="InterPro" id="IPR045070">
    <property type="entry name" value="MATE_MepA-like"/>
</dbReference>
<evidence type="ECO:0000256" key="10">
    <source>
        <dbReference type="SAM" id="Phobius"/>
    </source>
</evidence>
<feature type="transmembrane region" description="Helical" evidence="10">
    <location>
        <begin position="310"/>
        <end position="332"/>
    </location>
</feature>
<dbReference type="InterPro" id="IPR048279">
    <property type="entry name" value="MdtK-like"/>
</dbReference>
<dbReference type="NCBIfam" id="NF007130">
    <property type="entry name" value="PRK09575.1"/>
    <property type="match status" value="1"/>
</dbReference>
<feature type="transmembrane region" description="Helical" evidence="10">
    <location>
        <begin position="162"/>
        <end position="182"/>
    </location>
</feature>
<keyword evidence="7 10" id="KW-1133">Transmembrane helix</keyword>
<dbReference type="Pfam" id="PF01554">
    <property type="entry name" value="MatE"/>
    <property type="match status" value="2"/>
</dbReference>
<sequence length="446" mass="47671">MRSESITRAYWRYTLPAVVALVVSGTYQVVDGIFIGRVVGAPGLAAITMAWPWVGVLLAAGMMIGVGIGAQCSIAQGAGRAERAEAVLGQGAWLLLLVGGPIGGLMLAGSGAFLSLQGAPDEVLALGRDYLHVMGWASPLVMASLALPFWVRNLGAPRLATLAMVVGALANILLDYIFIVWLEWGLYGAAWATVLAESLVILVCLTFLSRRTGSLLLRWQPFKPGLCRDVLGTGFSSMLMYLYISMVVVLHNVLLMQHGSAVQVAAYAIAGYLLAFYYMLAEGVANGMQPLISYFHGARRATAIKRVFRLGLYSALGVGGLMTAALVVRPAWFAAIFVSGDDALLRATVSGVRLHLFALFLDGFIVLAACFFQAMGLGRQAILITLSNMLIQLPFLAVLPLFLGLQGVWLALPLSNVVLSSLVLFMVARQWRKLGRQEQGAALPAV</sequence>
<evidence type="ECO:0000313" key="11">
    <source>
        <dbReference type="EMBL" id="PMR76574.1"/>
    </source>
</evidence>
<dbReference type="GO" id="GO:0046677">
    <property type="term" value="P:response to antibiotic"/>
    <property type="evidence" value="ECO:0007669"/>
    <property type="project" value="UniProtKB-KW"/>
</dbReference>
<feature type="transmembrane region" description="Helical" evidence="10">
    <location>
        <begin position="188"/>
        <end position="209"/>
    </location>
</feature>
<keyword evidence="8 10" id="KW-0472">Membrane</keyword>
<evidence type="ECO:0000256" key="9">
    <source>
        <dbReference type="ARBA" id="ARBA00023251"/>
    </source>
</evidence>
<dbReference type="GO" id="GO:0042910">
    <property type="term" value="F:xenobiotic transmembrane transporter activity"/>
    <property type="evidence" value="ECO:0007669"/>
    <property type="project" value="InterPro"/>
</dbReference>
<feature type="transmembrane region" description="Helical" evidence="10">
    <location>
        <begin position="91"/>
        <end position="113"/>
    </location>
</feature>
<feature type="transmembrane region" description="Helical" evidence="10">
    <location>
        <begin position="12"/>
        <end position="30"/>
    </location>
</feature>
<comment type="caution">
    <text evidence="11">The sequence shown here is derived from an EMBL/GenBank/DDBJ whole genome shotgun (WGS) entry which is preliminary data.</text>
</comment>
<gene>
    <name evidence="11" type="ORF">C1H69_05920</name>
</gene>
<evidence type="ECO:0000256" key="4">
    <source>
        <dbReference type="ARBA" id="ARBA00022448"/>
    </source>
</evidence>
<evidence type="ECO:0000256" key="8">
    <source>
        <dbReference type="ARBA" id="ARBA00023136"/>
    </source>
</evidence>
<protein>
    <recommendedName>
        <fullName evidence="3">Multidrug export protein MepA</fullName>
    </recommendedName>
</protein>
<dbReference type="GO" id="GO:0005886">
    <property type="term" value="C:plasma membrane"/>
    <property type="evidence" value="ECO:0007669"/>
    <property type="project" value="UniProtKB-SubCell"/>
</dbReference>
<keyword evidence="4" id="KW-0813">Transport</keyword>
<feature type="transmembrane region" description="Helical" evidence="10">
    <location>
        <begin position="230"/>
        <end position="254"/>
    </location>
</feature>
<evidence type="ECO:0000256" key="6">
    <source>
        <dbReference type="ARBA" id="ARBA00022692"/>
    </source>
</evidence>
<dbReference type="CDD" id="cd13143">
    <property type="entry name" value="MATE_MepA_like"/>
    <property type="match status" value="1"/>
</dbReference>
<organism evidence="11 12">
    <name type="scientific">Billgrantia endophytica</name>
    <dbReference type="NCBI Taxonomy" id="2033802"/>
    <lineage>
        <taxon>Bacteria</taxon>
        <taxon>Pseudomonadati</taxon>
        <taxon>Pseudomonadota</taxon>
        <taxon>Gammaproteobacteria</taxon>
        <taxon>Oceanospirillales</taxon>
        <taxon>Halomonadaceae</taxon>
        <taxon>Billgrantia</taxon>
    </lineage>
</organism>
<evidence type="ECO:0000256" key="7">
    <source>
        <dbReference type="ARBA" id="ARBA00022989"/>
    </source>
</evidence>
<keyword evidence="5" id="KW-1003">Cell membrane</keyword>
<keyword evidence="6 10" id="KW-0812">Transmembrane</keyword>
<accession>A0A2N7U807</accession>
<keyword evidence="12" id="KW-1185">Reference proteome</keyword>
<proteinExistence type="inferred from homology"/>
<dbReference type="RefSeq" id="WP_102652478.1">
    <property type="nucleotide sequence ID" value="NZ_PNRF01000012.1"/>
</dbReference>
<dbReference type="Proteomes" id="UP000235803">
    <property type="component" value="Unassembled WGS sequence"/>
</dbReference>
<dbReference type="AlphaFoldDB" id="A0A2N7U807"/>
<feature type="transmembrane region" description="Helical" evidence="10">
    <location>
        <begin position="352"/>
        <end position="374"/>
    </location>
</feature>
<dbReference type="InterPro" id="IPR051327">
    <property type="entry name" value="MATE_MepA_subfamily"/>
</dbReference>
<dbReference type="GO" id="GO:0015297">
    <property type="term" value="F:antiporter activity"/>
    <property type="evidence" value="ECO:0007669"/>
    <property type="project" value="InterPro"/>
</dbReference>
<dbReference type="PANTHER" id="PTHR43823">
    <property type="entry name" value="SPORULATION PROTEIN YKVU"/>
    <property type="match status" value="1"/>
</dbReference>
<keyword evidence="9" id="KW-0046">Antibiotic resistance</keyword>
<dbReference type="OrthoDB" id="9811110at2"/>
<evidence type="ECO:0000256" key="1">
    <source>
        <dbReference type="ARBA" id="ARBA00004429"/>
    </source>
</evidence>
<reference evidence="11 12" key="1">
    <citation type="submission" date="2018-01" db="EMBL/GenBank/DDBJ databases">
        <title>Halomonas endophytica sp. nov., isolated from storage liquid in the stems of Populus euphratica.</title>
        <authorList>
            <person name="Chen C."/>
        </authorList>
    </citation>
    <scope>NUCLEOTIDE SEQUENCE [LARGE SCALE GENOMIC DNA]</scope>
    <source>
        <strain evidence="11 12">MC28</strain>
    </source>
</reference>
<feature type="transmembrane region" description="Helical" evidence="10">
    <location>
        <begin position="50"/>
        <end position="70"/>
    </location>
</feature>